<dbReference type="Gene3D" id="1.10.10.10">
    <property type="entry name" value="Winged helix-like DNA-binding domain superfamily/Winged helix DNA-binding domain"/>
    <property type="match status" value="1"/>
</dbReference>
<sequence length="126" mass="14196">MSSDDFMDALVQATFHVTGVLTRIGAENDLSLTQLRVFGILRDRRPRVTELAAYLGLDKSTMSGLIDRAERRGLLARDKNPHDRRAVDVFLTPAGHELTERLYAQVREALTPDLDRLRASLHENTP</sequence>
<proteinExistence type="predicted"/>
<dbReference type="SMART" id="SM00347">
    <property type="entry name" value="HTH_MARR"/>
    <property type="match status" value="1"/>
</dbReference>
<dbReference type="InterPro" id="IPR000835">
    <property type="entry name" value="HTH_MarR-typ"/>
</dbReference>
<name>A0ABQ3YIU9_9ACTN</name>
<dbReference type="SUPFAM" id="SSF46785">
    <property type="entry name" value="Winged helix' DNA-binding domain"/>
    <property type="match status" value="1"/>
</dbReference>
<dbReference type="PRINTS" id="PR00598">
    <property type="entry name" value="HTHMARR"/>
</dbReference>
<keyword evidence="3" id="KW-1185">Reference proteome</keyword>
<dbReference type="Proteomes" id="UP000609879">
    <property type="component" value="Unassembled WGS sequence"/>
</dbReference>
<protein>
    <recommendedName>
        <fullName evidence="1">HTH marR-type domain-containing protein</fullName>
    </recommendedName>
</protein>
<dbReference type="PANTHER" id="PTHR33164">
    <property type="entry name" value="TRANSCRIPTIONAL REGULATOR, MARR FAMILY"/>
    <property type="match status" value="1"/>
</dbReference>
<comment type="caution">
    <text evidence="2">The sequence shown here is derived from an EMBL/GenBank/DDBJ whole genome shotgun (WGS) entry which is preliminary data.</text>
</comment>
<evidence type="ECO:0000313" key="3">
    <source>
        <dbReference type="Proteomes" id="UP000609879"/>
    </source>
</evidence>
<dbReference type="InterPro" id="IPR036390">
    <property type="entry name" value="WH_DNA-bd_sf"/>
</dbReference>
<dbReference type="InterPro" id="IPR036388">
    <property type="entry name" value="WH-like_DNA-bd_sf"/>
</dbReference>
<dbReference type="EMBL" id="BOMI01000178">
    <property type="protein sequence ID" value="GID79855.1"/>
    <property type="molecule type" value="Genomic_DNA"/>
</dbReference>
<dbReference type="Pfam" id="PF12802">
    <property type="entry name" value="MarR_2"/>
    <property type="match status" value="1"/>
</dbReference>
<feature type="domain" description="HTH marR-type" evidence="1">
    <location>
        <begin position="3"/>
        <end position="126"/>
    </location>
</feature>
<dbReference type="PROSITE" id="PS50995">
    <property type="entry name" value="HTH_MARR_2"/>
    <property type="match status" value="1"/>
</dbReference>
<gene>
    <name evidence="2" type="ORF">Ade02nite_84960</name>
</gene>
<accession>A0ABQ3YIU9</accession>
<evidence type="ECO:0000313" key="2">
    <source>
        <dbReference type="EMBL" id="GID79855.1"/>
    </source>
</evidence>
<dbReference type="PANTHER" id="PTHR33164:SF43">
    <property type="entry name" value="HTH-TYPE TRANSCRIPTIONAL REPRESSOR YETL"/>
    <property type="match status" value="1"/>
</dbReference>
<evidence type="ECO:0000259" key="1">
    <source>
        <dbReference type="PROSITE" id="PS50995"/>
    </source>
</evidence>
<organism evidence="2 3">
    <name type="scientific">Paractinoplanes deccanensis</name>
    <dbReference type="NCBI Taxonomy" id="113561"/>
    <lineage>
        <taxon>Bacteria</taxon>
        <taxon>Bacillati</taxon>
        <taxon>Actinomycetota</taxon>
        <taxon>Actinomycetes</taxon>
        <taxon>Micromonosporales</taxon>
        <taxon>Micromonosporaceae</taxon>
        <taxon>Paractinoplanes</taxon>
    </lineage>
</organism>
<dbReference type="InterPro" id="IPR039422">
    <property type="entry name" value="MarR/SlyA-like"/>
</dbReference>
<dbReference type="RefSeq" id="WP_203776486.1">
    <property type="nucleotide sequence ID" value="NZ_BAAABO010000055.1"/>
</dbReference>
<reference evidence="2 3" key="1">
    <citation type="submission" date="2021-01" db="EMBL/GenBank/DDBJ databases">
        <title>Whole genome shotgun sequence of Actinoplanes deccanensis NBRC 13994.</title>
        <authorList>
            <person name="Komaki H."/>
            <person name="Tamura T."/>
        </authorList>
    </citation>
    <scope>NUCLEOTIDE SEQUENCE [LARGE SCALE GENOMIC DNA]</scope>
    <source>
        <strain evidence="2 3">NBRC 13994</strain>
    </source>
</reference>